<dbReference type="PANTHER" id="PTHR43764">
    <property type="entry name" value="MOLYBDENUM COFACTOR BIOSYNTHESIS"/>
    <property type="match status" value="1"/>
</dbReference>
<protein>
    <submittedName>
        <fullName evidence="5">Molybdenum cofactor biosynthesis protein</fullName>
    </submittedName>
</protein>
<proteinExistence type="predicted"/>
<evidence type="ECO:0000256" key="1">
    <source>
        <dbReference type="ARBA" id="ARBA00003487"/>
    </source>
</evidence>
<evidence type="ECO:0000313" key="6">
    <source>
        <dbReference type="Proteomes" id="UP000617979"/>
    </source>
</evidence>
<comment type="pathway">
    <text evidence="2">Cofactor biosynthesis; molybdopterin biosynthesis.</text>
</comment>
<name>A0ABQ1GRI2_9BACL</name>
<dbReference type="NCBIfam" id="TIGR00177">
    <property type="entry name" value="molyb_syn"/>
    <property type="match status" value="1"/>
</dbReference>
<gene>
    <name evidence="5" type="ORF">GCM10007416_22600</name>
</gene>
<reference evidence="6" key="1">
    <citation type="journal article" date="2019" name="Int. J. Syst. Evol. Microbiol.">
        <title>The Global Catalogue of Microorganisms (GCM) 10K type strain sequencing project: providing services to taxonomists for standard genome sequencing and annotation.</title>
        <authorList>
            <consortium name="The Broad Institute Genomics Platform"/>
            <consortium name="The Broad Institute Genome Sequencing Center for Infectious Disease"/>
            <person name="Wu L."/>
            <person name="Ma J."/>
        </authorList>
    </citation>
    <scope>NUCLEOTIDE SEQUENCE [LARGE SCALE GENOMIC DNA]</scope>
    <source>
        <strain evidence="6">CGMCC 1.12404</strain>
    </source>
</reference>
<dbReference type="PROSITE" id="PS01078">
    <property type="entry name" value="MOCF_BIOSYNTHESIS_1"/>
    <property type="match status" value="1"/>
</dbReference>
<comment type="caution">
    <text evidence="5">The sequence shown here is derived from an EMBL/GenBank/DDBJ whole genome shotgun (WGS) entry which is preliminary data.</text>
</comment>
<dbReference type="RefSeq" id="WP_188432635.1">
    <property type="nucleotide sequence ID" value="NZ_BMEX01000007.1"/>
</dbReference>
<dbReference type="InterPro" id="IPR036425">
    <property type="entry name" value="MoaB/Mog-like_dom_sf"/>
</dbReference>
<organism evidence="5 6">
    <name type="scientific">Kroppenstedtia guangzhouensis</name>
    <dbReference type="NCBI Taxonomy" id="1274356"/>
    <lineage>
        <taxon>Bacteria</taxon>
        <taxon>Bacillati</taxon>
        <taxon>Bacillota</taxon>
        <taxon>Bacilli</taxon>
        <taxon>Bacillales</taxon>
        <taxon>Thermoactinomycetaceae</taxon>
        <taxon>Kroppenstedtia</taxon>
    </lineage>
</organism>
<dbReference type="CDD" id="cd00886">
    <property type="entry name" value="MogA_MoaB"/>
    <property type="match status" value="1"/>
</dbReference>
<dbReference type="Proteomes" id="UP000617979">
    <property type="component" value="Unassembled WGS sequence"/>
</dbReference>
<evidence type="ECO:0000313" key="5">
    <source>
        <dbReference type="EMBL" id="GGA48915.1"/>
    </source>
</evidence>
<evidence type="ECO:0000256" key="2">
    <source>
        <dbReference type="ARBA" id="ARBA00005046"/>
    </source>
</evidence>
<dbReference type="InterPro" id="IPR008284">
    <property type="entry name" value="MoCF_biosynth_CS"/>
</dbReference>
<dbReference type="EMBL" id="BMEX01000007">
    <property type="protein sequence ID" value="GGA48915.1"/>
    <property type="molecule type" value="Genomic_DNA"/>
</dbReference>
<accession>A0ABQ1GRI2</accession>
<keyword evidence="6" id="KW-1185">Reference proteome</keyword>
<dbReference type="SMART" id="SM00852">
    <property type="entry name" value="MoCF_biosynth"/>
    <property type="match status" value="1"/>
</dbReference>
<feature type="domain" description="MoaB/Mog" evidence="4">
    <location>
        <begin position="5"/>
        <end position="149"/>
    </location>
</feature>
<dbReference type="Pfam" id="PF00994">
    <property type="entry name" value="MoCF_biosynth"/>
    <property type="match status" value="1"/>
</dbReference>
<dbReference type="PANTHER" id="PTHR43764:SF1">
    <property type="entry name" value="MOLYBDOPTERIN MOLYBDOTRANSFERASE"/>
    <property type="match status" value="1"/>
</dbReference>
<dbReference type="SUPFAM" id="SSF53218">
    <property type="entry name" value="Molybdenum cofactor biosynthesis proteins"/>
    <property type="match status" value="1"/>
</dbReference>
<dbReference type="InterPro" id="IPR051920">
    <property type="entry name" value="MPT_Adenylyltrnsfr/MoaC-Rel"/>
</dbReference>
<evidence type="ECO:0000259" key="4">
    <source>
        <dbReference type="SMART" id="SM00852"/>
    </source>
</evidence>
<comment type="function">
    <text evidence="1">May be involved in the biosynthesis of molybdopterin.</text>
</comment>
<dbReference type="InterPro" id="IPR001453">
    <property type="entry name" value="MoaB/Mog_dom"/>
</dbReference>
<evidence type="ECO:0000256" key="3">
    <source>
        <dbReference type="ARBA" id="ARBA00023150"/>
    </source>
</evidence>
<sequence length="169" mass="18542">MRRVGIVTASDKGFHEKREDRSGEEIRRLIRELGLEVAIWEVVPDEEERIKEVLIRMTDTEGVDLVLTTGGTGLAPRDVTPEATRAVIHREVPGIPEAMRLASLRQTPYGMLSRGVAGLRGKTLIINLPGSPKAVRECLEAVLPVLPHALETMTGEFGDHGESSSKQKS</sequence>
<keyword evidence="3" id="KW-0501">Molybdenum cofactor biosynthesis</keyword>
<dbReference type="Gene3D" id="3.40.980.10">
    <property type="entry name" value="MoaB/Mog-like domain"/>
    <property type="match status" value="1"/>
</dbReference>